<dbReference type="EMBL" id="JAFBEE010000030">
    <property type="protein sequence ID" value="MBM7616287.1"/>
    <property type="molecule type" value="Genomic_DNA"/>
</dbReference>
<protein>
    <submittedName>
        <fullName evidence="1">Uncharacterized protein</fullName>
    </submittedName>
</protein>
<evidence type="ECO:0000313" key="1">
    <source>
        <dbReference type="EMBL" id="MBM7616287.1"/>
    </source>
</evidence>
<keyword evidence="2" id="KW-1185">Reference proteome</keyword>
<accession>A0ABS2NTU9</accession>
<dbReference type="Proteomes" id="UP001314796">
    <property type="component" value="Unassembled WGS sequence"/>
</dbReference>
<gene>
    <name evidence="1" type="ORF">JOC73_002869</name>
</gene>
<comment type="caution">
    <text evidence="1">The sequence shown here is derived from an EMBL/GenBank/DDBJ whole genome shotgun (WGS) entry which is preliminary data.</text>
</comment>
<organism evidence="1 2">
    <name type="scientific">Alkaliphilus hydrothermalis</name>
    <dbReference type="NCBI Taxonomy" id="1482730"/>
    <lineage>
        <taxon>Bacteria</taxon>
        <taxon>Bacillati</taxon>
        <taxon>Bacillota</taxon>
        <taxon>Clostridia</taxon>
        <taxon>Peptostreptococcales</taxon>
        <taxon>Natronincolaceae</taxon>
        <taxon>Alkaliphilus</taxon>
    </lineage>
</organism>
<name>A0ABS2NTU9_9FIRM</name>
<dbReference type="RefSeq" id="WP_204404352.1">
    <property type="nucleotide sequence ID" value="NZ_JAFBEE010000030.1"/>
</dbReference>
<sequence>MKKSKHALVTLMIFTLLVGSIGGILAVGDVVRDTIAIENGTTNHDPKPIGVSTVIPYIP</sequence>
<evidence type="ECO:0000313" key="2">
    <source>
        <dbReference type="Proteomes" id="UP001314796"/>
    </source>
</evidence>
<reference evidence="1 2" key="1">
    <citation type="submission" date="2021-01" db="EMBL/GenBank/DDBJ databases">
        <title>Genomic Encyclopedia of Type Strains, Phase IV (KMG-IV): sequencing the most valuable type-strain genomes for metagenomic binning, comparative biology and taxonomic classification.</title>
        <authorList>
            <person name="Goeker M."/>
        </authorList>
    </citation>
    <scope>NUCLEOTIDE SEQUENCE [LARGE SCALE GENOMIC DNA]</scope>
    <source>
        <strain evidence="1 2">DSM 25890</strain>
    </source>
</reference>
<proteinExistence type="predicted"/>